<proteinExistence type="predicted"/>
<dbReference type="EMBL" id="MBFT01000049">
    <property type="protein sequence ID" value="PVU99201.1"/>
    <property type="molecule type" value="Genomic_DNA"/>
</dbReference>
<dbReference type="OrthoDB" id="5513815at2759"/>
<keyword evidence="2" id="KW-1185">Reference proteome</keyword>
<protein>
    <submittedName>
        <fullName evidence="1">Uncharacterized protein</fullName>
    </submittedName>
</protein>
<accession>A0A2T9Z3Q8</accession>
<evidence type="ECO:0000313" key="2">
    <source>
        <dbReference type="Proteomes" id="UP000245699"/>
    </source>
</evidence>
<reference evidence="1 2" key="1">
    <citation type="journal article" date="2018" name="MBio">
        <title>Comparative Genomics Reveals the Core Gene Toolbox for the Fungus-Insect Symbiosis.</title>
        <authorList>
            <person name="Wang Y."/>
            <person name="Stata M."/>
            <person name="Wang W."/>
            <person name="Stajich J.E."/>
            <person name="White M.M."/>
            <person name="Moncalvo J.M."/>
        </authorList>
    </citation>
    <scope>NUCLEOTIDE SEQUENCE [LARGE SCALE GENOMIC DNA]</scope>
    <source>
        <strain evidence="1 2">AUS-77-4</strain>
    </source>
</reference>
<name>A0A2T9Z3Q8_9FUNG</name>
<evidence type="ECO:0000313" key="1">
    <source>
        <dbReference type="EMBL" id="PVU99201.1"/>
    </source>
</evidence>
<dbReference type="Proteomes" id="UP000245699">
    <property type="component" value="Unassembled WGS sequence"/>
</dbReference>
<comment type="caution">
    <text evidence="1">The sequence shown here is derived from an EMBL/GenBank/DDBJ whole genome shotgun (WGS) entry which is preliminary data.</text>
</comment>
<organism evidence="1 2">
    <name type="scientific">Furculomyces boomerangus</name>
    <dbReference type="NCBI Taxonomy" id="61424"/>
    <lineage>
        <taxon>Eukaryota</taxon>
        <taxon>Fungi</taxon>
        <taxon>Fungi incertae sedis</taxon>
        <taxon>Zoopagomycota</taxon>
        <taxon>Kickxellomycotina</taxon>
        <taxon>Harpellomycetes</taxon>
        <taxon>Harpellales</taxon>
        <taxon>Harpellaceae</taxon>
        <taxon>Furculomyces</taxon>
    </lineage>
</organism>
<sequence length="147" mass="17094">MSLLSRRIFNKIAKPNSLVRFSHSASEQPAIIDQGKWWKYTLGAMVTIVAFDQFDSFFTKDGKTHPITNLISSYMRNPEDDRRTLIESEKNIKKISEYVILQKEDAIKRIPLRVANPLYDEFIPYANKPVTKHVDMSGLDQFTTIRR</sequence>
<dbReference type="AlphaFoldDB" id="A0A2T9Z3Q8"/>
<gene>
    <name evidence="1" type="ORF">BB559_000912</name>
</gene>